<feature type="transmembrane region" description="Helical" evidence="8">
    <location>
        <begin position="432"/>
        <end position="451"/>
    </location>
</feature>
<keyword evidence="12" id="KW-1185">Reference proteome</keyword>
<evidence type="ECO:0000256" key="3">
    <source>
        <dbReference type="ARBA" id="ARBA00022692"/>
    </source>
</evidence>
<feature type="domain" description="Major facilitator superfamily (MFS) profile" evidence="10">
    <location>
        <begin position="96"/>
        <end position="520"/>
    </location>
</feature>
<feature type="transmembrane region" description="Helical" evidence="8">
    <location>
        <begin position="170"/>
        <end position="188"/>
    </location>
</feature>
<evidence type="ECO:0000256" key="2">
    <source>
        <dbReference type="ARBA" id="ARBA00022448"/>
    </source>
</evidence>
<feature type="signal peptide" evidence="9">
    <location>
        <begin position="1"/>
        <end position="18"/>
    </location>
</feature>
<dbReference type="PROSITE" id="PS50850">
    <property type="entry name" value="MFS"/>
    <property type="match status" value="1"/>
</dbReference>
<feature type="transmembrane region" description="Helical" evidence="8">
    <location>
        <begin position="140"/>
        <end position="163"/>
    </location>
</feature>
<accession>A0AB34J0J5</accession>
<evidence type="ECO:0000256" key="6">
    <source>
        <dbReference type="ARBA" id="ARBA00024338"/>
    </source>
</evidence>
<feature type="transmembrane region" description="Helical" evidence="8">
    <location>
        <begin position="262"/>
        <end position="282"/>
    </location>
</feature>
<evidence type="ECO:0000256" key="5">
    <source>
        <dbReference type="ARBA" id="ARBA00023136"/>
    </source>
</evidence>
<dbReference type="InterPro" id="IPR036259">
    <property type="entry name" value="MFS_trans_sf"/>
</dbReference>
<evidence type="ECO:0000256" key="8">
    <source>
        <dbReference type="SAM" id="Phobius"/>
    </source>
</evidence>
<protein>
    <recommendedName>
        <fullName evidence="10">Major facilitator superfamily (MFS) profile domain-containing protein</fullName>
    </recommendedName>
</protein>
<evidence type="ECO:0000256" key="4">
    <source>
        <dbReference type="ARBA" id="ARBA00022989"/>
    </source>
</evidence>
<keyword evidence="9" id="KW-0732">Signal</keyword>
<reference evidence="11 12" key="1">
    <citation type="journal article" date="2024" name="Science">
        <title>Giant polyketide synthase enzymes in the biosynthesis of giant marine polyether toxins.</title>
        <authorList>
            <person name="Fallon T.R."/>
            <person name="Shende V.V."/>
            <person name="Wierzbicki I.H."/>
            <person name="Pendleton A.L."/>
            <person name="Watervoot N.F."/>
            <person name="Auber R.P."/>
            <person name="Gonzalez D.J."/>
            <person name="Wisecaver J.H."/>
            <person name="Moore B.S."/>
        </authorList>
    </citation>
    <scope>NUCLEOTIDE SEQUENCE [LARGE SCALE GENOMIC DNA]</scope>
    <source>
        <strain evidence="11 12">12B1</strain>
    </source>
</reference>
<gene>
    <name evidence="11" type="ORF">AB1Y20_005706</name>
</gene>
<comment type="caution">
    <text evidence="11">The sequence shown here is derived from an EMBL/GenBank/DDBJ whole genome shotgun (WGS) entry which is preliminary data.</text>
</comment>
<comment type="similarity">
    <text evidence="6">Belongs to the major facilitator superfamily. Spinster (TC 2.A.1.49) family.</text>
</comment>
<keyword evidence="3 8" id="KW-0812">Transmembrane</keyword>
<evidence type="ECO:0000256" key="7">
    <source>
        <dbReference type="SAM" id="MobiDB-lite"/>
    </source>
</evidence>
<proteinExistence type="inferred from homology"/>
<feature type="compositionally biased region" description="Basic and acidic residues" evidence="7">
    <location>
        <begin position="46"/>
        <end position="73"/>
    </location>
</feature>
<dbReference type="SUPFAM" id="SSF103473">
    <property type="entry name" value="MFS general substrate transporter"/>
    <property type="match status" value="1"/>
</dbReference>
<evidence type="ECO:0000313" key="11">
    <source>
        <dbReference type="EMBL" id="KAL1510874.1"/>
    </source>
</evidence>
<evidence type="ECO:0000256" key="1">
    <source>
        <dbReference type="ARBA" id="ARBA00004141"/>
    </source>
</evidence>
<keyword evidence="2" id="KW-0813">Transport</keyword>
<feature type="transmembrane region" description="Helical" evidence="8">
    <location>
        <begin position="109"/>
        <end position="128"/>
    </location>
</feature>
<dbReference type="GO" id="GO:0022857">
    <property type="term" value="F:transmembrane transporter activity"/>
    <property type="evidence" value="ECO:0007669"/>
    <property type="project" value="InterPro"/>
</dbReference>
<comment type="subcellular location">
    <subcellularLocation>
        <location evidence="1">Membrane</location>
        <topology evidence="1">Multi-pass membrane protein</topology>
    </subcellularLocation>
</comment>
<dbReference type="InterPro" id="IPR011701">
    <property type="entry name" value="MFS"/>
</dbReference>
<name>A0AB34J0J5_PRYPA</name>
<evidence type="ECO:0000256" key="9">
    <source>
        <dbReference type="SAM" id="SignalP"/>
    </source>
</evidence>
<dbReference type="GO" id="GO:0016020">
    <property type="term" value="C:membrane"/>
    <property type="evidence" value="ECO:0007669"/>
    <property type="project" value="UniProtKB-SubCell"/>
</dbReference>
<evidence type="ECO:0000259" key="10">
    <source>
        <dbReference type="PROSITE" id="PS50850"/>
    </source>
</evidence>
<dbReference type="InterPro" id="IPR020846">
    <property type="entry name" value="MFS_dom"/>
</dbReference>
<feature type="transmembrane region" description="Helical" evidence="8">
    <location>
        <begin position="370"/>
        <end position="391"/>
    </location>
</feature>
<dbReference type="AlphaFoldDB" id="A0AB34J0J5"/>
<feature type="transmembrane region" description="Helical" evidence="8">
    <location>
        <begin position="84"/>
        <end position="102"/>
    </location>
</feature>
<dbReference type="Pfam" id="PF07690">
    <property type="entry name" value="MFS_1"/>
    <property type="match status" value="1"/>
</dbReference>
<dbReference type="EMBL" id="JBGBPQ010000014">
    <property type="protein sequence ID" value="KAL1510874.1"/>
    <property type="molecule type" value="Genomic_DNA"/>
</dbReference>
<feature type="transmembrane region" description="Helical" evidence="8">
    <location>
        <begin position="403"/>
        <end position="420"/>
    </location>
</feature>
<feature type="region of interest" description="Disordered" evidence="7">
    <location>
        <begin position="283"/>
        <end position="316"/>
    </location>
</feature>
<feature type="transmembrane region" description="Helical" evidence="8">
    <location>
        <begin position="463"/>
        <end position="485"/>
    </location>
</feature>
<keyword evidence="4 8" id="KW-1133">Transmembrane helix</keyword>
<organism evidence="11 12">
    <name type="scientific">Prymnesium parvum</name>
    <name type="common">Toxic golden alga</name>
    <dbReference type="NCBI Taxonomy" id="97485"/>
    <lineage>
        <taxon>Eukaryota</taxon>
        <taxon>Haptista</taxon>
        <taxon>Haptophyta</taxon>
        <taxon>Prymnesiophyceae</taxon>
        <taxon>Prymnesiales</taxon>
        <taxon>Prymnesiaceae</taxon>
        <taxon>Prymnesium</taxon>
    </lineage>
</organism>
<dbReference type="Gene3D" id="1.20.1250.20">
    <property type="entry name" value="MFS general substrate transporter like domains"/>
    <property type="match status" value="1"/>
</dbReference>
<feature type="transmembrane region" description="Helical" evidence="8">
    <location>
        <begin position="497"/>
        <end position="517"/>
    </location>
</feature>
<feature type="transmembrane region" description="Helical" evidence="8">
    <location>
        <begin position="229"/>
        <end position="250"/>
    </location>
</feature>
<dbReference type="PANTHER" id="PTHR23505">
    <property type="entry name" value="SPINSTER"/>
    <property type="match status" value="1"/>
</dbReference>
<feature type="transmembrane region" description="Helical" evidence="8">
    <location>
        <begin position="335"/>
        <end position="358"/>
    </location>
</feature>
<feature type="region of interest" description="Disordered" evidence="7">
    <location>
        <begin position="46"/>
        <end position="78"/>
    </location>
</feature>
<dbReference type="Proteomes" id="UP001515480">
    <property type="component" value="Unassembled WGS sequence"/>
</dbReference>
<sequence length="530" mass="55673">MLRIPSVLLLAAFPPSHALRQPLLLPMRAAAISRGGIAACALDETSRAEGEGEGRRRAAEGEAERGAEVKEGRGPAGAMPAPSVSAAPALGVAAVLLAIFSLNQWARSLLFYLVDFGAPPTEAAARLFMNVAVGFDEAEYGVLASVGFSLLFSLTSLVAGGVVDRVEPRGLLALTVGVWSLALVWQGNARSFADVLGSRMLSGFAQAFNNPAAYTILSRTYPREQRATVNGIYSSGLYIGGGLAALSIVADNLLGWRELTTLVGGAGIVLAVVAQLSLPATSPLPPQTEEKRLLSLEGDSSSEAEEQPSSLTEAEEQPSVLAELRELLREPTVRWLLMASGLRFLAGFTIGVWVVPFYRGAFPEQIGSQFALLKAGVNGLAGSASAAAGGVLTDRLQSRDGRYAQWVPALGCCLAIPFWIGTIKSPTIELSLAFLFAEYLVAECWFGPTIASLQNIASPKTQGLTQGLFSMLTLFGNLAPALIGYLLSTTNAQLDDLLLVSVPVLYAASALLFFIAGESAALSTQSKESL</sequence>
<evidence type="ECO:0000313" key="12">
    <source>
        <dbReference type="Proteomes" id="UP001515480"/>
    </source>
</evidence>
<keyword evidence="5 8" id="KW-0472">Membrane</keyword>
<dbReference type="PANTHER" id="PTHR23505:SF52">
    <property type="entry name" value="MAJOR FACILITATOR SUPERFAMILY PROTEIN"/>
    <property type="match status" value="1"/>
</dbReference>
<dbReference type="InterPro" id="IPR044770">
    <property type="entry name" value="MFS_spinster-like"/>
</dbReference>
<feature type="chain" id="PRO_5044243117" description="Major facilitator superfamily (MFS) profile domain-containing protein" evidence="9">
    <location>
        <begin position="19"/>
        <end position="530"/>
    </location>
</feature>